<organism evidence="3 4">
    <name type="scientific">Natronococcus amylolyticus DSM 10524</name>
    <dbReference type="NCBI Taxonomy" id="1227497"/>
    <lineage>
        <taxon>Archaea</taxon>
        <taxon>Methanobacteriati</taxon>
        <taxon>Methanobacteriota</taxon>
        <taxon>Stenosarchaea group</taxon>
        <taxon>Halobacteria</taxon>
        <taxon>Halobacteriales</taxon>
        <taxon>Natrialbaceae</taxon>
        <taxon>Natronococcus</taxon>
    </lineage>
</organism>
<dbReference type="OrthoDB" id="205766at2157"/>
<dbReference type="EMBL" id="AOIB01000031">
    <property type="protein sequence ID" value="ELY55328.1"/>
    <property type="molecule type" value="Genomic_DNA"/>
</dbReference>
<evidence type="ECO:0000259" key="2">
    <source>
        <dbReference type="PROSITE" id="PS50157"/>
    </source>
</evidence>
<accession>L9X410</accession>
<dbReference type="RefSeq" id="WP_005558155.1">
    <property type="nucleotide sequence ID" value="NZ_AOIB01000031.1"/>
</dbReference>
<dbReference type="InterPro" id="IPR013087">
    <property type="entry name" value="Znf_C2H2_type"/>
</dbReference>
<evidence type="ECO:0000256" key="1">
    <source>
        <dbReference type="SAM" id="MobiDB-lite"/>
    </source>
</evidence>
<dbReference type="AlphaFoldDB" id="L9X410"/>
<keyword evidence="4" id="KW-1185">Reference proteome</keyword>
<dbReference type="PROSITE" id="PS00028">
    <property type="entry name" value="ZINC_FINGER_C2H2_1"/>
    <property type="match status" value="1"/>
</dbReference>
<feature type="region of interest" description="Disordered" evidence="1">
    <location>
        <begin position="41"/>
        <end position="61"/>
    </location>
</feature>
<proteinExistence type="predicted"/>
<comment type="caution">
    <text evidence="3">The sequence shown here is derived from an EMBL/GenBank/DDBJ whole genome shotgun (WGS) entry which is preliminary data.</text>
</comment>
<gene>
    <name evidence="3" type="ORF">C491_16472</name>
</gene>
<protein>
    <recommendedName>
        <fullName evidence="2">C2H2-type domain-containing protein</fullName>
    </recommendedName>
</protein>
<dbReference type="PROSITE" id="PS50157">
    <property type="entry name" value="ZINC_FINGER_C2H2_2"/>
    <property type="match status" value="1"/>
</dbReference>
<evidence type="ECO:0000313" key="3">
    <source>
        <dbReference type="EMBL" id="ELY55328.1"/>
    </source>
</evidence>
<feature type="domain" description="C2H2-type" evidence="2">
    <location>
        <begin position="4"/>
        <end position="32"/>
    </location>
</feature>
<reference evidence="3 4" key="1">
    <citation type="journal article" date="2014" name="PLoS Genet.">
        <title>Phylogenetically driven sequencing of extremely halophilic archaea reveals strategies for static and dynamic osmo-response.</title>
        <authorList>
            <person name="Becker E.A."/>
            <person name="Seitzer P.M."/>
            <person name="Tritt A."/>
            <person name="Larsen D."/>
            <person name="Krusor M."/>
            <person name="Yao A.I."/>
            <person name="Wu D."/>
            <person name="Madern D."/>
            <person name="Eisen J.A."/>
            <person name="Darling A.E."/>
            <person name="Facciotti M.T."/>
        </authorList>
    </citation>
    <scope>NUCLEOTIDE SEQUENCE [LARGE SCALE GENOMIC DNA]</scope>
    <source>
        <strain evidence="3 4">DSM 10524</strain>
    </source>
</reference>
<dbReference type="Proteomes" id="UP000011688">
    <property type="component" value="Unassembled WGS sequence"/>
</dbReference>
<evidence type="ECO:0000313" key="4">
    <source>
        <dbReference type="Proteomes" id="UP000011688"/>
    </source>
</evidence>
<dbReference type="STRING" id="1227497.C491_16472"/>
<dbReference type="eggNOG" id="arCOG11839">
    <property type="taxonomic scope" value="Archaea"/>
</dbReference>
<name>L9X410_9EURY</name>
<sequence length="61" mass="6746">MTDYDCPLCSNGYEERTDLRIHLEVNHRKSTIVSQLVEATTDSAVGTDDPVLEGDRPAPTL</sequence>